<proteinExistence type="predicted"/>
<feature type="compositionally biased region" description="Pro residues" evidence="1">
    <location>
        <begin position="193"/>
        <end position="205"/>
    </location>
</feature>
<dbReference type="Proteomes" id="UP000594454">
    <property type="component" value="Chromosome 2"/>
</dbReference>
<evidence type="ECO:0000256" key="1">
    <source>
        <dbReference type="SAM" id="MobiDB-lite"/>
    </source>
</evidence>
<feature type="compositionally biased region" description="Low complexity" evidence="1">
    <location>
        <begin position="206"/>
        <end position="220"/>
    </location>
</feature>
<dbReference type="OrthoDB" id="8196075at2759"/>
<accession>A0A7R8ULI5</accession>
<sequence length="830" mass="95336">MMGKTVFIFQLLLIIIFLNFSLCIRNEGNIYNSEGRNRQNIIRFSAEDALIPITDPTAGNVQQAQPNKAQDKFTFSSQRYQYSVNNPQDTTKNFGRRKYVDPSITSRQRGTPPNALFNTGEHYQSSSNYYNRRPSSNYHRPYGGQYESNAVDTDNVVTNYQSYGDNPNYFQDNYAHNYNYPGNKRPNYNLRATPPPRPPPVPSQSPYPYDYPYQPQYDQSGRPPPPYPYPHPESIQQQSPYDYPSYASLFNNFQAFSNPLTSLFSGFTGGGRPSNPLGSQITKALENISANDDLNCVPKLLCQMIGNPERRAELPGFLTAPAITSLIAALPVASPALVYGRAALLGFTGGEESCESTYNKCPSNEDDLLYYLNNHRGGFFRFFNGGESFSEVSSNFQDPQSQYTGSRPQSQYTGSRPQSTYSGSNQGALQSLSDSASPAGGGFNLLGSLASFFLPGFQSTSSGSDGLVSVVGNLLGGLLVGQQRTKSKKVSKRSIDVVDTIDDINTKEPNDVLKADETVQEEPKTNDATYSEDVGASIEDELEGRILNYKRGILSESNNYDSLVRFPFDDQSNYADNYRYGKDFDFEHYKNQDINNYERYPPYNDVDERPYRGGKQISFKDENDQDSDRYYPSSDYNRYQNDNERPHQIKMVFPDRTGTGNLRFDNSDFDRDRDRDQDRDRHRDYVRYPDRVRDRDQYNDDNRDYNRDRYSKRYGKILNRPNYSKYETYYDYDEYYNKRKPYYPSNTHKNDYTNSNRYEYTTTRRPYYNRYETTTRRPIYNDDYYGNNHLNRYPSSSSSRPSGGEGYIYVTNSKGVVDHYIKPNGQKVYV</sequence>
<feature type="compositionally biased region" description="Basic and acidic residues" evidence="1">
    <location>
        <begin position="618"/>
        <end position="629"/>
    </location>
</feature>
<keyword evidence="4" id="KW-1185">Reference proteome</keyword>
<feature type="compositionally biased region" description="Low complexity" evidence="1">
    <location>
        <begin position="125"/>
        <end position="140"/>
    </location>
</feature>
<feature type="region of interest" description="Disordered" evidence="1">
    <location>
        <begin position="393"/>
        <end position="434"/>
    </location>
</feature>
<evidence type="ECO:0000256" key="2">
    <source>
        <dbReference type="SAM" id="SignalP"/>
    </source>
</evidence>
<feature type="compositionally biased region" description="Polar residues" evidence="1">
    <location>
        <begin position="84"/>
        <end position="93"/>
    </location>
</feature>
<feature type="signal peptide" evidence="2">
    <location>
        <begin position="1"/>
        <end position="23"/>
    </location>
</feature>
<gene>
    <name evidence="3" type="ORF">HERILL_LOCUS5777</name>
</gene>
<feature type="chain" id="PRO_5030857185" evidence="2">
    <location>
        <begin position="24"/>
        <end position="830"/>
    </location>
</feature>
<dbReference type="AlphaFoldDB" id="A0A7R8ULI5"/>
<dbReference type="EMBL" id="LR899010">
    <property type="protein sequence ID" value="CAD7082767.1"/>
    <property type="molecule type" value="Genomic_DNA"/>
</dbReference>
<evidence type="ECO:0000313" key="3">
    <source>
        <dbReference type="EMBL" id="CAD7082767.1"/>
    </source>
</evidence>
<protein>
    <submittedName>
        <fullName evidence="3">Uncharacterized protein</fullName>
    </submittedName>
</protein>
<name>A0A7R8ULI5_HERIL</name>
<keyword evidence="2" id="KW-0732">Signal</keyword>
<organism evidence="3 4">
    <name type="scientific">Hermetia illucens</name>
    <name type="common">Black soldier fly</name>
    <dbReference type="NCBI Taxonomy" id="343691"/>
    <lineage>
        <taxon>Eukaryota</taxon>
        <taxon>Metazoa</taxon>
        <taxon>Ecdysozoa</taxon>
        <taxon>Arthropoda</taxon>
        <taxon>Hexapoda</taxon>
        <taxon>Insecta</taxon>
        <taxon>Pterygota</taxon>
        <taxon>Neoptera</taxon>
        <taxon>Endopterygota</taxon>
        <taxon>Diptera</taxon>
        <taxon>Brachycera</taxon>
        <taxon>Stratiomyomorpha</taxon>
        <taxon>Stratiomyidae</taxon>
        <taxon>Hermetiinae</taxon>
        <taxon>Hermetia</taxon>
    </lineage>
</organism>
<feature type="region of interest" description="Disordered" evidence="1">
    <location>
        <begin position="84"/>
        <end position="241"/>
    </location>
</feature>
<feature type="region of interest" description="Disordered" evidence="1">
    <location>
        <begin position="595"/>
        <end position="707"/>
    </location>
</feature>
<feature type="compositionally biased region" description="Polar residues" evidence="1">
    <location>
        <begin position="146"/>
        <end position="176"/>
    </location>
</feature>
<feature type="compositionally biased region" description="Pro residues" evidence="1">
    <location>
        <begin position="222"/>
        <end position="231"/>
    </location>
</feature>
<feature type="compositionally biased region" description="Basic and acidic residues" evidence="1">
    <location>
        <begin position="665"/>
        <end position="707"/>
    </location>
</feature>
<reference evidence="3 4" key="1">
    <citation type="submission" date="2020-11" db="EMBL/GenBank/DDBJ databases">
        <authorList>
            <person name="Wallbank WR R."/>
            <person name="Pardo Diaz C."/>
            <person name="Kozak K."/>
            <person name="Martin S."/>
            <person name="Jiggins C."/>
            <person name="Moest M."/>
            <person name="Warren A I."/>
            <person name="Generalovic N T."/>
            <person name="Byers J.R.P. K."/>
            <person name="Montejo-Kovacevich G."/>
            <person name="Yen C E."/>
        </authorList>
    </citation>
    <scope>NUCLEOTIDE SEQUENCE [LARGE SCALE GENOMIC DNA]</scope>
</reference>
<evidence type="ECO:0000313" key="4">
    <source>
        <dbReference type="Proteomes" id="UP000594454"/>
    </source>
</evidence>
<dbReference type="InParanoid" id="A0A7R8ULI5"/>